<dbReference type="InterPro" id="IPR000073">
    <property type="entry name" value="AB_hydrolase_1"/>
</dbReference>
<proteinExistence type="predicted"/>
<accession>A0A4Z0NHH6</accession>
<dbReference type="PANTHER" id="PTHR43433">
    <property type="entry name" value="HYDROLASE, ALPHA/BETA FOLD FAMILY PROTEIN"/>
    <property type="match status" value="1"/>
</dbReference>
<feature type="chain" id="PRO_5021480119" evidence="2">
    <location>
        <begin position="26"/>
        <end position="317"/>
    </location>
</feature>
<dbReference type="PANTHER" id="PTHR43433:SF5">
    <property type="entry name" value="AB HYDROLASE-1 DOMAIN-CONTAINING PROTEIN"/>
    <property type="match status" value="1"/>
</dbReference>
<dbReference type="OrthoDB" id="9780765at2"/>
<evidence type="ECO:0000256" key="2">
    <source>
        <dbReference type="SAM" id="SignalP"/>
    </source>
</evidence>
<reference evidence="4 5" key="1">
    <citation type="submission" date="2019-04" db="EMBL/GenBank/DDBJ databases">
        <authorList>
            <person name="Feng G."/>
            <person name="Zhu H."/>
        </authorList>
    </citation>
    <scope>NUCLEOTIDE SEQUENCE [LARGE SCALE GENOMIC DNA]</scope>
    <source>
        <strain evidence="4 5">6HR-1</strain>
    </source>
</reference>
<feature type="signal peptide" evidence="2">
    <location>
        <begin position="1"/>
        <end position="25"/>
    </location>
</feature>
<dbReference type="EMBL" id="SRLB01000025">
    <property type="protein sequence ID" value="TGD95771.1"/>
    <property type="molecule type" value="Genomic_DNA"/>
</dbReference>
<dbReference type="SUPFAM" id="SSF53474">
    <property type="entry name" value="alpha/beta-Hydrolases"/>
    <property type="match status" value="1"/>
</dbReference>
<organism evidence="4 5">
    <name type="scientific">Methylobacterium nonmethylotrophicum</name>
    <dbReference type="NCBI Taxonomy" id="1141884"/>
    <lineage>
        <taxon>Bacteria</taxon>
        <taxon>Pseudomonadati</taxon>
        <taxon>Pseudomonadota</taxon>
        <taxon>Alphaproteobacteria</taxon>
        <taxon>Hyphomicrobiales</taxon>
        <taxon>Methylobacteriaceae</taxon>
        <taxon>Methylobacterium</taxon>
    </lineage>
</organism>
<feature type="region of interest" description="Disordered" evidence="1">
    <location>
        <begin position="23"/>
        <end position="77"/>
    </location>
</feature>
<dbReference type="AlphaFoldDB" id="A0A4Z0NHH6"/>
<evidence type="ECO:0000313" key="4">
    <source>
        <dbReference type="EMBL" id="TGD95771.1"/>
    </source>
</evidence>
<name>A0A4Z0NHH6_9HYPH</name>
<evidence type="ECO:0000256" key="1">
    <source>
        <dbReference type="SAM" id="MobiDB-lite"/>
    </source>
</evidence>
<feature type="domain" description="AB hydrolase-1" evidence="3">
    <location>
        <begin position="98"/>
        <end position="310"/>
    </location>
</feature>
<gene>
    <name evidence="4" type="ORF">EU555_26415</name>
</gene>
<dbReference type="GO" id="GO:0016787">
    <property type="term" value="F:hydrolase activity"/>
    <property type="evidence" value="ECO:0007669"/>
    <property type="project" value="UniProtKB-KW"/>
</dbReference>
<dbReference type="Pfam" id="PF12697">
    <property type="entry name" value="Abhydrolase_6"/>
    <property type="match status" value="1"/>
</dbReference>
<dbReference type="InterPro" id="IPR006311">
    <property type="entry name" value="TAT_signal"/>
</dbReference>
<dbReference type="PROSITE" id="PS51318">
    <property type="entry name" value="TAT"/>
    <property type="match status" value="1"/>
</dbReference>
<keyword evidence="5" id="KW-1185">Reference proteome</keyword>
<comment type="caution">
    <text evidence="4">The sequence shown here is derived from an EMBL/GenBank/DDBJ whole genome shotgun (WGS) entry which is preliminary data.</text>
</comment>
<evidence type="ECO:0000259" key="3">
    <source>
        <dbReference type="Pfam" id="PF12697"/>
    </source>
</evidence>
<sequence>MSRRPPTRRSAIAACLAVAAGPALALGEPEPPPPADGETAPGPPAGAAPGAAGRARRGRPPRLALPPTPELPAGGRTGSTAINGTILFFAEFGAGEPVLFLHGGFGNANHWGHQVAALAGTHRVLVMDTRGHGRSPVMGGGFGFPLFARDVEGLLDHLGLAAVSIVGWSDGGITGLRLAMTRPQRVTRLFAFGANATPGGLIPHGSRSPLFAAYAARCKAEYATLSPAPERWPELQAGLSAMWRAEPNYGRADLARITAPTVVAAAEHDELIRPGHAAEIARAIPRARTVTLGGVSHFAMLQDPPAFTAALRTFLAT</sequence>
<dbReference type="Gene3D" id="3.40.50.1820">
    <property type="entry name" value="alpha/beta hydrolase"/>
    <property type="match status" value="1"/>
</dbReference>
<evidence type="ECO:0000313" key="5">
    <source>
        <dbReference type="Proteomes" id="UP000297535"/>
    </source>
</evidence>
<dbReference type="RefSeq" id="WP_135418367.1">
    <property type="nucleotide sequence ID" value="NZ_SRLB01000025.1"/>
</dbReference>
<protein>
    <submittedName>
        <fullName evidence="4">Alpha/beta fold hydrolase</fullName>
    </submittedName>
</protein>
<keyword evidence="2" id="KW-0732">Signal</keyword>
<dbReference type="InterPro" id="IPR029058">
    <property type="entry name" value="AB_hydrolase_fold"/>
</dbReference>
<keyword evidence="4" id="KW-0378">Hydrolase</keyword>
<feature type="compositionally biased region" description="Pro residues" evidence="1">
    <location>
        <begin position="29"/>
        <end position="46"/>
    </location>
</feature>
<dbReference type="InterPro" id="IPR050471">
    <property type="entry name" value="AB_hydrolase"/>
</dbReference>
<dbReference type="Proteomes" id="UP000297535">
    <property type="component" value="Unassembled WGS sequence"/>
</dbReference>